<dbReference type="AlphaFoldDB" id="A0A8T0CY26"/>
<evidence type="ECO:0000313" key="3">
    <source>
        <dbReference type="Proteomes" id="UP000806378"/>
    </source>
</evidence>
<dbReference type="Proteomes" id="UP000806378">
    <property type="component" value="Unassembled WGS sequence"/>
</dbReference>
<evidence type="ECO:0000256" key="1">
    <source>
        <dbReference type="SAM" id="MobiDB-lite"/>
    </source>
</evidence>
<organism evidence="2 3">
    <name type="scientific">Corymbia citriodora subsp. variegata</name>
    <dbReference type="NCBI Taxonomy" id="360336"/>
    <lineage>
        <taxon>Eukaryota</taxon>
        <taxon>Viridiplantae</taxon>
        <taxon>Streptophyta</taxon>
        <taxon>Embryophyta</taxon>
        <taxon>Tracheophyta</taxon>
        <taxon>Spermatophyta</taxon>
        <taxon>Magnoliopsida</taxon>
        <taxon>eudicotyledons</taxon>
        <taxon>Gunneridae</taxon>
        <taxon>Pentapetalae</taxon>
        <taxon>rosids</taxon>
        <taxon>malvids</taxon>
        <taxon>Myrtales</taxon>
        <taxon>Myrtaceae</taxon>
        <taxon>Myrtoideae</taxon>
        <taxon>Eucalypteae</taxon>
        <taxon>Corymbia</taxon>
    </lineage>
</organism>
<sequence>MSSLRVSTGFSPRTHESHDASLSDGPLVLDPERVELLPNELARPVLFEPELWVLVDPPSDVSHPPEELPVLGRLEQALGQRFELGLGIELQSARTTDEEEGER</sequence>
<dbReference type="Gramene" id="rna-gnl|WGS:JABURB|Cocit.L4441.1">
    <property type="protein sequence ID" value="cds-KAF7851129.1"/>
    <property type="gene ID" value="gene-BT93_L4441"/>
</dbReference>
<gene>
    <name evidence="2" type="ORF">BT93_L4441</name>
</gene>
<feature type="compositionally biased region" description="Polar residues" evidence="1">
    <location>
        <begin position="1"/>
        <end position="11"/>
    </location>
</feature>
<dbReference type="EMBL" id="MU089561">
    <property type="protein sequence ID" value="KAF7851129.1"/>
    <property type="molecule type" value="Genomic_DNA"/>
</dbReference>
<comment type="caution">
    <text evidence="2">The sequence shown here is derived from an EMBL/GenBank/DDBJ whole genome shotgun (WGS) entry which is preliminary data.</text>
</comment>
<proteinExistence type="predicted"/>
<name>A0A8T0CY26_CORYI</name>
<dbReference type="OrthoDB" id="1783247at2759"/>
<accession>A0A8T0CY26</accession>
<feature type="region of interest" description="Disordered" evidence="1">
    <location>
        <begin position="1"/>
        <end position="26"/>
    </location>
</feature>
<reference evidence="2" key="1">
    <citation type="submission" date="2020-05" db="EMBL/GenBank/DDBJ databases">
        <title>WGS assembly of Corymbia citriodora subspecies variegata.</title>
        <authorList>
            <person name="Barry K."/>
            <person name="Hundley H."/>
            <person name="Shu S."/>
            <person name="Jenkins J."/>
            <person name="Grimwood J."/>
            <person name="Baten A."/>
        </authorList>
    </citation>
    <scope>NUCLEOTIDE SEQUENCE</scope>
    <source>
        <strain evidence="2">CV2-018</strain>
    </source>
</reference>
<evidence type="ECO:0000313" key="2">
    <source>
        <dbReference type="EMBL" id="KAF7851129.1"/>
    </source>
</evidence>
<protein>
    <submittedName>
        <fullName evidence="2">Uncharacterized protein</fullName>
    </submittedName>
</protein>
<keyword evidence="3" id="KW-1185">Reference proteome</keyword>